<reference evidence="2 3" key="1">
    <citation type="submission" date="2016-05" db="EMBL/GenBank/DDBJ databases">
        <title>A degradative enzymes factory behind the ericoid mycorrhizal symbiosis.</title>
        <authorList>
            <consortium name="DOE Joint Genome Institute"/>
            <person name="Martino E."/>
            <person name="Morin E."/>
            <person name="Grelet G."/>
            <person name="Kuo A."/>
            <person name="Kohler A."/>
            <person name="Daghino S."/>
            <person name="Barry K."/>
            <person name="Choi C."/>
            <person name="Cichocki N."/>
            <person name="Clum A."/>
            <person name="Copeland A."/>
            <person name="Hainaut M."/>
            <person name="Haridas S."/>
            <person name="Labutti K."/>
            <person name="Lindquist E."/>
            <person name="Lipzen A."/>
            <person name="Khouja H.-R."/>
            <person name="Murat C."/>
            <person name="Ohm R."/>
            <person name="Olson A."/>
            <person name="Spatafora J."/>
            <person name="Veneault-Fourrey C."/>
            <person name="Henrissat B."/>
            <person name="Grigoriev I."/>
            <person name="Martin F."/>
            <person name="Perotto S."/>
        </authorList>
    </citation>
    <scope>NUCLEOTIDE SEQUENCE [LARGE SCALE GENOMIC DNA]</scope>
    <source>
        <strain evidence="2 3">UAMH 7357</strain>
    </source>
</reference>
<keyword evidence="3" id="KW-1185">Reference proteome</keyword>
<feature type="domain" description="2EXR" evidence="1">
    <location>
        <begin position="19"/>
        <end position="96"/>
    </location>
</feature>
<dbReference type="AlphaFoldDB" id="A0A2J6QAF6"/>
<dbReference type="Pfam" id="PF20150">
    <property type="entry name" value="2EXR"/>
    <property type="match status" value="1"/>
</dbReference>
<dbReference type="OrthoDB" id="3473305at2759"/>
<dbReference type="PANTHER" id="PTHR35910:SF6">
    <property type="entry name" value="2EXR DOMAIN-CONTAINING PROTEIN"/>
    <property type="match status" value="1"/>
</dbReference>
<organism evidence="2 3">
    <name type="scientific">Hyaloscypha hepaticicola</name>
    <dbReference type="NCBI Taxonomy" id="2082293"/>
    <lineage>
        <taxon>Eukaryota</taxon>
        <taxon>Fungi</taxon>
        <taxon>Dikarya</taxon>
        <taxon>Ascomycota</taxon>
        <taxon>Pezizomycotina</taxon>
        <taxon>Leotiomycetes</taxon>
        <taxon>Helotiales</taxon>
        <taxon>Hyaloscyphaceae</taxon>
        <taxon>Hyaloscypha</taxon>
    </lineage>
</organism>
<gene>
    <name evidence="2" type="ORF">NA56DRAFT_65113</name>
</gene>
<proteinExistence type="predicted"/>
<evidence type="ECO:0000313" key="2">
    <source>
        <dbReference type="EMBL" id="PMD23247.1"/>
    </source>
</evidence>
<protein>
    <recommendedName>
        <fullName evidence="1">2EXR domain-containing protein</fullName>
    </recommendedName>
</protein>
<dbReference type="EMBL" id="KZ613475">
    <property type="protein sequence ID" value="PMD23247.1"/>
    <property type="molecule type" value="Genomic_DNA"/>
</dbReference>
<name>A0A2J6QAF6_9HELO</name>
<dbReference type="Proteomes" id="UP000235672">
    <property type="component" value="Unassembled WGS sequence"/>
</dbReference>
<sequence>MATSSASPANTTNDNRVDFRRLPPEVRLMIWNLTTEPRVIELIHIPWNGFTTKTPPPVALAICQESRNEVIRRYPKCFGTYYNPSNIRFNWEIDILYLGPEAVENAAAALLDRMHEKDYLSLRNVAFHESAFVSNESWAPMAVRALKMMKNVEREIVVAEQRVWGLIRACGQGLKSKEHLRLGRITLCFRSSDMTAEEEVELFFLIQRQRAQWRVLPVREIEMMFGVRGAGRNSSWN</sequence>
<evidence type="ECO:0000313" key="3">
    <source>
        <dbReference type="Proteomes" id="UP000235672"/>
    </source>
</evidence>
<dbReference type="InterPro" id="IPR045518">
    <property type="entry name" value="2EXR"/>
</dbReference>
<evidence type="ECO:0000259" key="1">
    <source>
        <dbReference type="Pfam" id="PF20150"/>
    </source>
</evidence>
<accession>A0A2J6QAF6</accession>
<dbReference type="PANTHER" id="PTHR35910">
    <property type="entry name" value="2EXR DOMAIN-CONTAINING PROTEIN"/>
    <property type="match status" value="1"/>
</dbReference>